<gene>
    <name evidence="1" type="ORF">M9Y10_045644</name>
</gene>
<dbReference type="PANTHER" id="PTHR45661">
    <property type="entry name" value="SURFACE ANTIGEN"/>
    <property type="match status" value="1"/>
</dbReference>
<dbReference type="PANTHER" id="PTHR45661:SF3">
    <property type="entry name" value="IG-LIKE DOMAIN-CONTAINING PROTEIN"/>
    <property type="match status" value="1"/>
</dbReference>
<evidence type="ECO:0000313" key="1">
    <source>
        <dbReference type="EMBL" id="KAK8882997.1"/>
    </source>
</evidence>
<evidence type="ECO:0008006" key="3">
    <source>
        <dbReference type="Google" id="ProtNLM"/>
    </source>
</evidence>
<dbReference type="Gene3D" id="3.80.10.10">
    <property type="entry name" value="Ribonuclease Inhibitor"/>
    <property type="match status" value="4"/>
</dbReference>
<dbReference type="Pfam" id="PF13306">
    <property type="entry name" value="LRR_5"/>
    <property type="match status" value="5"/>
</dbReference>
<evidence type="ECO:0000313" key="2">
    <source>
        <dbReference type="Proteomes" id="UP001470230"/>
    </source>
</evidence>
<reference evidence="1 2" key="1">
    <citation type="submission" date="2024-04" db="EMBL/GenBank/DDBJ databases">
        <title>Tritrichomonas musculus Genome.</title>
        <authorList>
            <person name="Alves-Ferreira E."/>
            <person name="Grigg M."/>
            <person name="Lorenzi H."/>
            <person name="Galac M."/>
        </authorList>
    </citation>
    <scope>NUCLEOTIDE SEQUENCE [LARGE SCALE GENOMIC DNA]</scope>
    <source>
        <strain evidence="1 2">EAF2021</strain>
    </source>
</reference>
<protein>
    <recommendedName>
        <fullName evidence="3">Surface antigen BspA-like</fullName>
    </recommendedName>
</protein>
<accession>A0ABR2JVT9</accession>
<comment type="caution">
    <text evidence="1">The sequence shown here is derived from an EMBL/GenBank/DDBJ whole genome shotgun (WGS) entry which is preliminary data.</text>
</comment>
<dbReference type="Proteomes" id="UP001470230">
    <property type="component" value="Unassembled WGS sequence"/>
</dbReference>
<keyword evidence="2" id="KW-1185">Reference proteome</keyword>
<dbReference type="EMBL" id="JAPFFF010000009">
    <property type="protein sequence ID" value="KAK8882997.1"/>
    <property type="molecule type" value="Genomic_DNA"/>
</dbReference>
<dbReference type="InterPro" id="IPR053139">
    <property type="entry name" value="Surface_bspA-like"/>
</dbReference>
<organism evidence="1 2">
    <name type="scientific">Tritrichomonas musculus</name>
    <dbReference type="NCBI Taxonomy" id="1915356"/>
    <lineage>
        <taxon>Eukaryota</taxon>
        <taxon>Metamonada</taxon>
        <taxon>Parabasalia</taxon>
        <taxon>Tritrichomonadida</taxon>
        <taxon>Tritrichomonadidae</taxon>
        <taxon>Tritrichomonas</taxon>
    </lineage>
</organism>
<dbReference type="InterPro" id="IPR032675">
    <property type="entry name" value="LRR_dom_sf"/>
</dbReference>
<sequence length="716" mass="81928">MKVYQKYGLSFELNNNGTAAIIGSDNARGSIVIPRSIDFDSKEYFITVIRENSFKYNGYLNSIDFEEGSQLHTIEKGSFFRSSIQSLTIPSSVEVLQEGWCSNTSYLTDIQISPDNKKYSYADEERKIIIGKSDKNCEVYDILIFACRDIEKVIVPHSIKHISSFSFFQCEKLDSIEIPENSMLLSIGEFAFTWSSIQKLSIPSNFEKFENNWCGYLDHLVEISISPDNKNFSFTDEEHKILIGKSTKNCEVYDVLVFACRDIEHARIPKYIKYIESFAFYQCYQLKTFEFEDDSELLLIDEKAFYSASIVRLTIPSKVEELKKGWCNYTGSLIEISISPDNKNFSFADEEHKIVIGKSAKNCEVYDVLVFACRDIEYAIIPRYIKHIDSFAFYECKHLKSVEFERNSQLISIGKRAFSHSSIESISLPETLKTIGKSAFLYCKNLQEVEFPKNSELSLIDKKAFANSSITNILVPSKTKAIKNDAFAWCSTLEKVEFLEDSELELIGEYALSGTSIKSFTIPPNVSQLQKNWCSFTSNLNEILISTRNKNFSYADKDHKLVVFKSDKCSDYYDSLVFACRDINHVVIPSYVRYICSSSFNECKKVKTFEFEENSNLLSIDEFAFTNSSISNISLPRNLNKIGSDAFSYCFKLKALEYLGMNSFNENFCFLCCSELLVISFPNVKEIQIDKGSLSFVESNDFSIFICNYAIVTINN</sequence>
<dbReference type="InterPro" id="IPR026906">
    <property type="entry name" value="LRR_5"/>
</dbReference>
<proteinExistence type="predicted"/>
<dbReference type="SUPFAM" id="SSF52058">
    <property type="entry name" value="L domain-like"/>
    <property type="match status" value="2"/>
</dbReference>
<name>A0ABR2JVT9_9EUKA</name>